<dbReference type="RefSeq" id="WP_126380007.1">
    <property type="nucleotide sequence ID" value="NZ_AP017378.1"/>
</dbReference>
<keyword evidence="2" id="KW-0238">DNA-binding</keyword>
<evidence type="ECO:0000256" key="2">
    <source>
        <dbReference type="ARBA" id="ARBA00023125"/>
    </source>
</evidence>
<keyword evidence="4" id="KW-0804">Transcription</keyword>
<dbReference type="InterPro" id="IPR003313">
    <property type="entry name" value="AraC-bd"/>
</dbReference>
<evidence type="ECO:0000313" key="7">
    <source>
        <dbReference type="Proteomes" id="UP000269883"/>
    </source>
</evidence>
<dbReference type="SMART" id="SM00342">
    <property type="entry name" value="HTH_ARAC"/>
    <property type="match status" value="1"/>
</dbReference>
<keyword evidence="1" id="KW-0805">Transcription regulation</keyword>
<dbReference type="EMBL" id="AP017378">
    <property type="protein sequence ID" value="BBD09222.1"/>
    <property type="molecule type" value="Genomic_DNA"/>
</dbReference>
<name>A0A2Z6B138_9BACT</name>
<dbReference type="Proteomes" id="UP000269883">
    <property type="component" value="Chromosome"/>
</dbReference>
<dbReference type="PANTHER" id="PTHR46796">
    <property type="entry name" value="HTH-TYPE TRANSCRIPTIONAL ACTIVATOR RHAS-RELATED"/>
    <property type="match status" value="1"/>
</dbReference>
<dbReference type="OrthoDB" id="112032at2"/>
<protein>
    <submittedName>
        <fullName evidence="6">Transcriptional regulator, AraC family</fullName>
    </submittedName>
</protein>
<sequence length="274" mass="29887">MKPLLNVHFWRDEDLPGLEVAEVRESAHVFPNHSHDHYAIAVMDKGASFCAGNGRDGTCVTSGQVALINPGQVHAGMPAYDGCISYRMLYVDPVWMRRVARDLCGRDGAAPEFPHWVAPDPALHAMLHRLCLLVANGAEGLEKDSAMVGAFSRMLAVWGNVRGAAVSRKGHEHRAVRLVKEYLRARLAEKVSLDELAAHAGLSRFYLLRVFKGETGLSPHAFHTQMRIDCAKGLLLSGASISDAALDAGFSDQSHFTNAFRRFVGATPGQYLAS</sequence>
<dbReference type="Pfam" id="PF02311">
    <property type="entry name" value="AraC_binding"/>
    <property type="match status" value="1"/>
</dbReference>
<dbReference type="InterPro" id="IPR050204">
    <property type="entry name" value="AraC_XylS_family_regulators"/>
</dbReference>
<evidence type="ECO:0000256" key="3">
    <source>
        <dbReference type="ARBA" id="ARBA00023159"/>
    </source>
</evidence>
<dbReference type="SUPFAM" id="SSF46689">
    <property type="entry name" value="Homeodomain-like"/>
    <property type="match status" value="2"/>
</dbReference>
<dbReference type="Gene3D" id="1.10.10.60">
    <property type="entry name" value="Homeodomain-like"/>
    <property type="match status" value="1"/>
</dbReference>
<keyword evidence="3" id="KW-0010">Activator</keyword>
<dbReference type="KEGG" id="dfl:DFE_2496"/>
<organism evidence="6 7">
    <name type="scientific">Desulfovibrio ferrophilus</name>
    <dbReference type="NCBI Taxonomy" id="241368"/>
    <lineage>
        <taxon>Bacteria</taxon>
        <taxon>Pseudomonadati</taxon>
        <taxon>Thermodesulfobacteriota</taxon>
        <taxon>Desulfovibrionia</taxon>
        <taxon>Desulfovibrionales</taxon>
        <taxon>Desulfovibrionaceae</taxon>
        <taxon>Desulfovibrio</taxon>
    </lineage>
</organism>
<dbReference type="PANTHER" id="PTHR46796:SF2">
    <property type="entry name" value="TRANSCRIPTIONAL REGULATORY PROTEIN"/>
    <property type="match status" value="1"/>
</dbReference>
<dbReference type="PROSITE" id="PS01124">
    <property type="entry name" value="HTH_ARAC_FAMILY_2"/>
    <property type="match status" value="1"/>
</dbReference>
<dbReference type="InterPro" id="IPR037923">
    <property type="entry name" value="HTH-like"/>
</dbReference>
<reference evidence="6 7" key="1">
    <citation type="journal article" date="2018" name="Sci. Adv.">
        <title>Multi-heme cytochromes provide a pathway for survival in energy-limited environments.</title>
        <authorList>
            <person name="Deng X."/>
            <person name="Dohmae N."/>
            <person name="Nealson K.H."/>
            <person name="Hashimoto K."/>
            <person name="Okamoto A."/>
        </authorList>
    </citation>
    <scope>NUCLEOTIDE SEQUENCE [LARGE SCALE GENOMIC DNA]</scope>
    <source>
        <strain evidence="6 7">IS5</strain>
    </source>
</reference>
<dbReference type="InterPro" id="IPR018060">
    <property type="entry name" value="HTH_AraC"/>
</dbReference>
<dbReference type="InterPro" id="IPR020449">
    <property type="entry name" value="Tscrpt_reg_AraC-type_HTH"/>
</dbReference>
<dbReference type="InterPro" id="IPR009057">
    <property type="entry name" value="Homeodomain-like_sf"/>
</dbReference>
<feature type="domain" description="HTH araC/xylS-type" evidence="5">
    <location>
        <begin position="177"/>
        <end position="274"/>
    </location>
</feature>
<proteinExistence type="predicted"/>
<dbReference type="SUPFAM" id="SSF51215">
    <property type="entry name" value="Regulatory protein AraC"/>
    <property type="match status" value="1"/>
</dbReference>
<evidence type="ECO:0000256" key="1">
    <source>
        <dbReference type="ARBA" id="ARBA00023015"/>
    </source>
</evidence>
<dbReference type="AlphaFoldDB" id="A0A2Z6B138"/>
<evidence type="ECO:0000313" key="6">
    <source>
        <dbReference type="EMBL" id="BBD09222.1"/>
    </source>
</evidence>
<dbReference type="PROSITE" id="PS00041">
    <property type="entry name" value="HTH_ARAC_FAMILY_1"/>
    <property type="match status" value="1"/>
</dbReference>
<gene>
    <name evidence="6" type="ORF">DFE_2496</name>
</gene>
<dbReference type="GO" id="GO:0043565">
    <property type="term" value="F:sequence-specific DNA binding"/>
    <property type="evidence" value="ECO:0007669"/>
    <property type="project" value="InterPro"/>
</dbReference>
<dbReference type="GO" id="GO:0003700">
    <property type="term" value="F:DNA-binding transcription factor activity"/>
    <property type="evidence" value="ECO:0007669"/>
    <property type="project" value="InterPro"/>
</dbReference>
<evidence type="ECO:0000259" key="5">
    <source>
        <dbReference type="PROSITE" id="PS01124"/>
    </source>
</evidence>
<dbReference type="PRINTS" id="PR00032">
    <property type="entry name" value="HTHARAC"/>
</dbReference>
<dbReference type="Pfam" id="PF12833">
    <property type="entry name" value="HTH_18"/>
    <property type="match status" value="1"/>
</dbReference>
<accession>A0A2Z6B138</accession>
<dbReference type="InterPro" id="IPR018062">
    <property type="entry name" value="HTH_AraC-typ_CS"/>
</dbReference>
<keyword evidence="7" id="KW-1185">Reference proteome</keyword>
<evidence type="ECO:0000256" key="4">
    <source>
        <dbReference type="ARBA" id="ARBA00023163"/>
    </source>
</evidence>